<dbReference type="PROSITE" id="PS50931">
    <property type="entry name" value="HTH_LYSR"/>
    <property type="match status" value="1"/>
</dbReference>
<dbReference type="SUPFAM" id="SSF53850">
    <property type="entry name" value="Periplasmic binding protein-like II"/>
    <property type="match status" value="1"/>
</dbReference>
<comment type="caution">
    <text evidence="6">The sequence shown here is derived from an EMBL/GenBank/DDBJ whole genome shotgun (WGS) entry which is preliminary data.</text>
</comment>
<evidence type="ECO:0000256" key="3">
    <source>
        <dbReference type="ARBA" id="ARBA00023125"/>
    </source>
</evidence>
<dbReference type="InterPro" id="IPR036390">
    <property type="entry name" value="WH_DNA-bd_sf"/>
</dbReference>
<keyword evidence="4" id="KW-0804">Transcription</keyword>
<evidence type="ECO:0000256" key="4">
    <source>
        <dbReference type="ARBA" id="ARBA00023163"/>
    </source>
</evidence>
<protein>
    <submittedName>
        <fullName evidence="6">LysR family transcriptional regulator</fullName>
    </submittedName>
</protein>
<dbReference type="SUPFAM" id="SSF46785">
    <property type="entry name" value="Winged helix' DNA-binding domain"/>
    <property type="match status" value="1"/>
</dbReference>
<evidence type="ECO:0000313" key="6">
    <source>
        <dbReference type="EMBL" id="GAA2119744.1"/>
    </source>
</evidence>
<dbReference type="Gene3D" id="3.40.190.10">
    <property type="entry name" value="Periplasmic binding protein-like II"/>
    <property type="match status" value="2"/>
</dbReference>
<dbReference type="PANTHER" id="PTHR30346:SF28">
    <property type="entry name" value="HTH-TYPE TRANSCRIPTIONAL REGULATOR CYNR"/>
    <property type="match status" value="1"/>
</dbReference>
<dbReference type="Pfam" id="PF03466">
    <property type="entry name" value="LysR_substrate"/>
    <property type="match status" value="1"/>
</dbReference>
<dbReference type="Gene3D" id="1.10.10.10">
    <property type="entry name" value="Winged helix-like DNA-binding domain superfamily/Winged helix DNA-binding domain"/>
    <property type="match status" value="1"/>
</dbReference>
<dbReference type="Pfam" id="PF00126">
    <property type="entry name" value="HTH_1"/>
    <property type="match status" value="1"/>
</dbReference>
<evidence type="ECO:0000256" key="2">
    <source>
        <dbReference type="ARBA" id="ARBA00023015"/>
    </source>
</evidence>
<evidence type="ECO:0000313" key="7">
    <source>
        <dbReference type="Proteomes" id="UP001500443"/>
    </source>
</evidence>
<organism evidence="6 7">
    <name type="scientific">Streptomyces synnematoformans</name>
    <dbReference type="NCBI Taxonomy" id="415721"/>
    <lineage>
        <taxon>Bacteria</taxon>
        <taxon>Bacillati</taxon>
        <taxon>Actinomycetota</taxon>
        <taxon>Actinomycetes</taxon>
        <taxon>Kitasatosporales</taxon>
        <taxon>Streptomycetaceae</taxon>
        <taxon>Streptomyces</taxon>
    </lineage>
</organism>
<keyword evidence="2" id="KW-0805">Transcription regulation</keyword>
<keyword evidence="7" id="KW-1185">Reference proteome</keyword>
<dbReference type="CDD" id="cd05466">
    <property type="entry name" value="PBP2_LTTR_substrate"/>
    <property type="match status" value="1"/>
</dbReference>
<keyword evidence="3" id="KW-0238">DNA-binding</keyword>
<name>A0ABP5JNI8_9ACTN</name>
<proteinExistence type="inferred from homology"/>
<accession>A0ABP5JNI8</accession>
<dbReference type="InterPro" id="IPR005119">
    <property type="entry name" value="LysR_subst-bd"/>
</dbReference>
<evidence type="ECO:0000256" key="1">
    <source>
        <dbReference type="ARBA" id="ARBA00009437"/>
    </source>
</evidence>
<sequence length="320" mass="34482">MRGEGKMLNPDVRLEWFVSFLAVIETGSFVAAAESTKRSQPRVSMHVAALEREIGLPLFDRRKRPVELTEAGVVLADHAHEILRALESAEAAMAPWRSGARGVVTLGSYPSASAAFVPALLQDLARMSPEVRVVLVERSTLELDDALTSGAVDVYLRPMSPPPSSASVRSRLLWGESLVAIHPSGHPLSDVPDPLPVDAVAEHPIVSIGRLDAPETADFETYRTFRDCGHEIEPVQATNQPQTLVSMVRQGIGVGVTNSLAAQVAEVDGVRVRRLKGAPERRVAVCWDSSRPLTPSARTLLRAIVRARIPAGTHAVSTAV</sequence>
<evidence type="ECO:0000259" key="5">
    <source>
        <dbReference type="PROSITE" id="PS50931"/>
    </source>
</evidence>
<dbReference type="PRINTS" id="PR00039">
    <property type="entry name" value="HTHLYSR"/>
</dbReference>
<feature type="domain" description="HTH lysR-type" evidence="5">
    <location>
        <begin position="12"/>
        <end position="69"/>
    </location>
</feature>
<dbReference type="PANTHER" id="PTHR30346">
    <property type="entry name" value="TRANSCRIPTIONAL DUAL REGULATOR HCAR-RELATED"/>
    <property type="match status" value="1"/>
</dbReference>
<comment type="similarity">
    <text evidence="1">Belongs to the LysR transcriptional regulatory family.</text>
</comment>
<dbReference type="InterPro" id="IPR036388">
    <property type="entry name" value="WH-like_DNA-bd_sf"/>
</dbReference>
<dbReference type="Proteomes" id="UP001500443">
    <property type="component" value="Unassembled WGS sequence"/>
</dbReference>
<reference evidence="7" key="1">
    <citation type="journal article" date="2019" name="Int. J. Syst. Evol. Microbiol.">
        <title>The Global Catalogue of Microorganisms (GCM) 10K type strain sequencing project: providing services to taxonomists for standard genome sequencing and annotation.</title>
        <authorList>
            <consortium name="The Broad Institute Genomics Platform"/>
            <consortium name="The Broad Institute Genome Sequencing Center for Infectious Disease"/>
            <person name="Wu L."/>
            <person name="Ma J."/>
        </authorList>
    </citation>
    <scope>NUCLEOTIDE SEQUENCE [LARGE SCALE GENOMIC DNA]</scope>
    <source>
        <strain evidence="7">JCM 15481</strain>
    </source>
</reference>
<gene>
    <name evidence="6" type="ORF">GCM10009802_22090</name>
</gene>
<dbReference type="EMBL" id="BAAAPF010000048">
    <property type="protein sequence ID" value="GAA2119744.1"/>
    <property type="molecule type" value="Genomic_DNA"/>
</dbReference>
<dbReference type="InterPro" id="IPR000847">
    <property type="entry name" value="LysR_HTH_N"/>
</dbReference>